<dbReference type="EMBL" id="AVOT02003940">
    <property type="protein sequence ID" value="MBW0474980.1"/>
    <property type="molecule type" value="Genomic_DNA"/>
</dbReference>
<dbReference type="AlphaFoldDB" id="A0A9Q3C1F9"/>
<dbReference type="PANTHER" id="PTHR37984">
    <property type="entry name" value="PROTEIN CBG26694"/>
    <property type="match status" value="1"/>
</dbReference>
<accession>A0A9Q3C1F9</accession>
<gene>
    <name evidence="4" type="ORF">O181_014695</name>
</gene>
<dbReference type="GO" id="GO:0003824">
    <property type="term" value="F:catalytic activity"/>
    <property type="evidence" value="ECO:0007669"/>
    <property type="project" value="UniProtKB-KW"/>
</dbReference>
<keyword evidence="1" id="KW-0511">Multifunctional enzyme</keyword>
<dbReference type="InterPro" id="IPR043502">
    <property type="entry name" value="DNA/RNA_pol_sf"/>
</dbReference>
<dbReference type="InterPro" id="IPR041588">
    <property type="entry name" value="Integrase_H2C2"/>
</dbReference>
<reference evidence="4" key="1">
    <citation type="submission" date="2021-03" db="EMBL/GenBank/DDBJ databases">
        <title>Draft genome sequence of rust myrtle Austropuccinia psidii MF-1, a brazilian biotype.</title>
        <authorList>
            <person name="Quecine M.C."/>
            <person name="Pachon D.M.R."/>
            <person name="Bonatelli M.L."/>
            <person name="Correr F.H."/>
            <person name="Franceschini L.M."/>
            <person name="Leite T.F."/>
            <person name="Margarido G.R.A."/>
            <person name="Almeida C.A."/>
            <person name="Ferrarezi J.A."/>
            <person name="Labate C.A."/>
        </authorList>
    </citation>
    <scope>NUCLEOTIDE SEQUENCE</scope>
    <source>
        <strain evidence="4">MF-1</strain>
    </source>
</reference>
<evidence type="ECO:0000313" key="5">
    <source>
        <dbReference type="Proteomes" id="UP000765509"/>
    </source>
</evidence>
<dbReference type="Proteomes" id="UP000765509">
    <property type="component" value="Unassembled WGS sequence"/>
</dbReference>
<dbReference type="InterPro" id="IPR050951">
    <property type="entry name" value="Retrovirus_Pol_polyprotein"/>
</dbReference>
<dbReference type="InterPro" id="IPR041577">
    <property type="entry name" value="RT_RNaseH_2"/>
</dbReference>
<feature type="domain" description="Integrase zinc-binding" evidence="3">
    <location>
        <begin position="286"/>
        <end position="319"/>
    </location>
</feature>
<dbReference type="Pfam" id="PF17921">
    <property type="entry name" value="Integrase_H2C2"/>
    <property type="match status" value="1"/>
</dbReference>
<dbReference type="OrthoDB" id="3341476at2759"/>
<dbReference type="Pfam" id="PF17919">
    <property type="entry name" value="RT_RNaseH_2"/>
    <property type="match status" value="1"/>
</dbReference>
<name>A0A9Q3C1F9_9BASI</name>
<keyword evidence="5" id="KW-1185">Reference proteome</keyword>
<evidence type="ECO:0000313" key="4">
    <source>
        <dbReference type="EMBL" id="MBW0474980.1"/>
    </source>
</evidence>
<organism evidence="4 5">
    <name type="scientific">Austropuccinia psidii MF-1</name>
    <dbReference type="NCBI Taxonomy" id="1389203"/>
    <lineage>
        <taxon>Eukaryota</taxon>
        <taxon>Fungi</taxon>
        <taxon>Dikarya</taxon>
        <taxon>Basidiomycota</taxon>
        <taxon>Pucciniomycotina</taxon>
        <taxon>Pucciniomycetes</taxon>
        <taxon>Pucciniales</taxon>
        <taxon>Sphaerophragmiaceae</taxon>
        <taxon>Austropuccinia</taxon>
    </lineage>
</organism>
<evidence type="ECO:0000256" key="1">
    <source>
        <dbReference type="ARBA" id="ARBA00023268"/>
    </source>
</evidence>
<sequence>MELPPFSFHASLEEQWDEEEEPEEIETVLKVVPPAYHQYLDVFSKVEEEKLPPHCTCDHHIELEGSLPPEALSQFQALKEAFTTAPILSHFNPSLPTIVDTDASDYTMGAVMSQVNDSGKNPIAFDSRKLLPAELNYEIHDKQRIGIDWALKRWRAFLLSLSDSFEVLKYHSSLQYFISFKTSHSTRCHITLVQRVPREGVKLISKNPQSFHQVLNQNEIEESRLFSIKVEVFLDLVYQIQKEVWKDNDYKDIFTQLERGESFLDYSLEPKAKLSLFKDRVVIPINHEIQLDILQKCHESPFAGHPGQENTLKLIKRNFLDWNESNYQGLCFIMSEMFKKQEILP</sequence>
<dbReference type="PANTHER" id="PTHR37984:SF5">
    <property type="entry name" value="PROTEIN NYNRIN-LIKE"/>
    <property type="match status" value="1"/>
</dbReference>
<protein>
    <recommendedName>
        <fullName evidence="6">Reverse transcriptase/retrotransposon-derived protein RNase H-like domain-containing protein</fullName>
    </recommendedName>
</protein>
<comment type="caution">
    <text evidence="4">The sequence shown here is derived from an EMBL/GenBank/DDBJ whole genome shotgun (WGS) entry which is preliminary data.</text>
</comment>
<proteinExistence type="predicted"/>
<dbReference type="SUPFAM" id="SSF56672">
    <property type="entry name" value="DNA/RNA polymerases"/>
    <property type="match status" value="1"/>
</dbReference>
<evidence type="ECO:0008006" key="6">
    <source>
        <dbReference type="Google" id="ProtNLM"/>
    </source>
</evidence>
<feature type="domain" description="Reverse transcriptase/retrotransposon-derived protein RNase H-like" evidence="2">
    <location>
        <begin position="70"/>
        <end position="160"/>
    </location>
</feature>
<evidence type="ECO:0000259" key="2">
    <source>
        <dbReference type="Pfam" id="PF17919"/>
    </source>
</evidence>
<evidence type="ECO:0000259" key="3">
    <source>
        <dbReference type="Pfam" id="PF17921"/>
    </source>
</evidence>